<comment type="caution">
    <text evidence="3">The sequence shown here is derived from an EMBL/GenBank/DDBJ whole genome shotgun (WGS) entry which is preliminary data.</text>
</comment>
<dbReference type="AlphaFoldDB" id="A0A9D5BPK4"/>
<sequence length="92" mass="10311">MYPLSAPPPKEDVAKEKSVIPQPDHLDHNPTHPPPVVVDDSKALVIVLHMLTLLAMTFRSCSNVMLERVATEKRLSLVKAWEESEKSKAENK</sequence>
<dbReference type="Pfam" id="PF03766">
    <property type="entry name" value="Remorin_N"/>
    <property type="match status" value="1"/>
</dbReference>
<evidence type="ECO:0000313" key="3">
    <source>
        <dbReference type="EMBL" id="KAI5447614.1"/>
    </source>
</evidence>
<dbReference type="InterPro" id="IPR005518">
    <property type="entry name" value="Remorin_N"/>
</dbReference>
<accession>A0A9D5BPK4</accession>
<keyword evidence="4" id="KW-1185">Reference proteome</keyword>
<organism evidence="3 4">
    <name type="scientific">Pisum sativum</name>
    <name type="common">Garden pea</name>
    <name type="synonym">Lathyrus oleraceus</name>
    <dbReference type="NCBI Taxonomy" id="3888"/>
    <lineage>
        <taxon>Eukaryota</taxon>
        <taxon>Viridiplantae</taxon>
        <taxon>Streptophyta</taxon>
        <taxon>Embryophyta</taxon>
        <taxon>Tracheophyta</taxon>
        <taxon>Spermatophyta</taxon>
        <taxon>Magnoliopsida</taxon>
        <taxon>eudicotyledons</taxon>
        <taxon>Gunneridae</taxon>
        <taxon>Pentapetalae</taxon>
        <taxon>rosids</taxon>
        <taxon>fabids</taxon>
        <taxon>Fabales</taxon>
        <taxon>Fabaceae</taxon>
        <taxon>Papilionoideae</taxon>
        <taxon>50 kb inversion clade</taxon>
        <taxon>NPAAA clade</taxon>
        <taxon>Hologalegina</taxon>
        <taxon>IRL clade</taxon>
        <taxon>Fabeae</taxon>
        <taxon>Lathyrus</taxon>
    </lineage>
</organism>
<feature type="compositionally biased region" description="Basic and acidic residues" evidence="1">
    <location>
        <begin position="9"/>
        <end position="30"/>
    </location>
</feature>
<dbReference type="EMBL" id="JAMSHJ010000001">
    <property type="protein sequence ID" value="KAI5447614.1"/>
    <property type="molecule type" value="Genomic_DNA"/>
</dbReference>
<evidence type="ECO:0000313" key="4">
    <source>
        <dbReference type="Proteomes" id="UP001058974"/>
    </source>
</evidence>
<proteinExistence type="predicted"/>
<gene>
    <name evidence="3" type="ORF">KIW84_015175</name>
</gene>
<feature type="region of interest" description="Disordered" evidence="1">
    <location>
        <begin position="1"/>
        <end position="35"/>
    </location>
</feature>
<feature type="domain" description="Remorin N-terminal" evidence="2">
    <location>
        <begin position="11"/>
        <end position="47"/>
    </location>
</feature>
<reference evidence="3 4" key="1">
    <citation type="journal article" date="2022" name="Nat. Genet.">
        <title>Improved pea reference genome and pan-genome highlight genomic features and evolutionary characteristics.</title>
        <authorList>
            <person name="Yang T."/>
            <person name="Liu R."/>
            <person name="Luo Y."/>
            <person name="Hu S."/>
            <person name="Wang D."/>
            <person name="Wang C."/>
            <person name="Pandey M.K."/>
            <person name="Ge S."/>
            <person name="Xu Q."/>
            <person name="Li N."/>
            <person name="Li G."/>
            <person name="Huang Y."/>
            <person name="Saxena R.K."/>
            <person name="Ji Y."/>
            <person name="Li M."/>
            <person name="Yan X."/>
            <person name="He Y."/>
            <person name="Liu Y."/>
            <person name="Wang X."/>
            <person name="Xiang C."/>
            <person name="Varshney R.K."/>
            <person name="Ding H."/>
            <person name="Gao S."/>
            <person name="Zong X."/>
        </authorList>
    </citation>
    <scope>NUCLEOTIDE SEQUENCE [LARGE SCALE GENOMIC DNA]</scope>
    <source>
        <strain evidence="3 4">cv. Zhongwan 6</strain>
    </source>
</reference>
<name>A0A9D5BPK4_PEA</name>
<protein>
    <recommendedName>
        <fullName evidence="2">Remorin N-terminal domain-containing protein</fullName>
    </recommendedName>
</protein>
<evidence type="ECO:0000259" key="2">
    <source>
        <dbReference type="Pfam" id="PF03766"/>
    </source>
</evidence>
<dbReference type="Proteomes" id="UP001058974">
    <property type="component" value="Chromosome 1"/>
</dbReference>
<evidence type="ECO:0000256" key="1">
    <source>
        <dbReference type="SAM" id="MobiDB-lite"/>
    </source>
</evidence>
<dbReference type="Gramene" id="Psat01G0517500-T1">
    <property type="protein sequence ID" value="KAI5447614.1"/>
    <property type="gene ID" value="KIW84_015175"/>
</dbReference>